<evidence type="ECO:0008006" key="25">
    <source>
        <dbReference type="Google" id="ProtNLM"/>
    </source>
</evidence>
<evidence type="ECO:0000313" key="24">
    <source>
        <dbReference type="Proteomes" id="UP000821866"/>
    </source>
</evidence>
<evidence type="ECO:0000256" key="13">
    <source>
        <dbReference type="ARBA" id="ARBA00023180"/>
    </source>
</evidence>
<keyword evidence="11" id="KW-1015">Disulfide bond</keyword>
<keyword evidence="10 19" id="KW-0472">Membrane</keyword>
<dbReference type="Proteomes" id="UP000821866">
    <property type="component" value="Chromosome 1"/>
</dbReference>
<evidence type="ECO:0000256" key="16">
    <source>
        <dbReference type="ARBA" id="ARBA00023303"/>
    </source>
</evidence>
<dbReference type="InterPro" id="IPR038050">
    <property type="entry name" value="Neuro_actylchol_rec"/>
</dbReference>
<evidence type="ECO:0000256" key="10">
    <source>
        <dbReference type="ARBA" id="ARBA00023136"/>
    </source>
</evidence>
<dbReference type="VEuPathDB" id="VectorBase:LOC119183006"/>
<keyword evidence="12" id="KW-0675">Receptor</keyword>
<dbReference type="InterPro" id="IPR036734">
    <property type="entry name" value="Neur_chan_lig-bd_sf"/>
</dbReference>
<evidence type="ECO:0000256" key="19">
    <source>
        <dbReference type="SAM" id="Phobius"/>
    </source>
</evidence>
<comment type="subcellular location">
    <subcellularLocation>
        <location evidence="17">Postsynaptic cell membrane</location>
        <topology evidence="17">Multi-pass membrane protein</topology>
    </subcellularLocation>
</comment>
<dbReference type="InterPro" id="IPR036719">
    <property type="entry name" value="Neuro-gated_channel_TM_sf"/>
</dbReference>
<keyword evidence="8" id="KW-0770">Synapse</keyword>
<evidence type="ECO:0000256" key="14">
    <source>
        <dbReference type="ARBA" id="ARBA00023257"/>
    </source>
</evidence>
<evidence type="ECO:0000256" key="4">
    <source>
        <dbReference type="ARBA" id="ARBA00022475"/>
    </source>
</evidence>
<dbReference type="GO" id="GO:0022848">
    <property type="term" value="F:acetylcholine-gated monoatomic cation-selective channel activity"/>
    <property type="evidence" value="ECO:0007669"/>
    <property type="project" value="InterPro"/>
</dbReference>
<dbReference type="VEuPathDB" id="VectorBase:LOC119172858"/>
<keyword evidence="24" id="KW-1185">Reference proteome</keyword>
<dbReference type="GO" id="GO:0004888">
    <property type="term" value="F:transmembrane signaling receptor activity"/>
    <property type="evidence" value="ECO:0007669"/>
    <property type="project" value="InterPro"/>
</dbReference>
<dbReference type="GO" id="GO:0007271">
    <property type="term" value="P:synaptic transmission, cholinergic"/>
    <property type="evidence" value="ECO:0007669"/>
    <property type="project" value="UniProtKB-ARBA"/>
</dbReference>
<feature type="signal peptide" evidence="20">
    <location>
        <begin position="1"/>
        <end position="17"/>
    </location>
</feature>
<comment type="caution">
    <text evidence="23">The sequence shown here is derived from an EMBL/GenBank/DDBJ whole genome shotgun (WGS) entry which is preliminary data.</text>
</comment>
<evidence type="ECO:0000256" key="9">
    <source>
        <dbReference type="ARBA" id="ARBA00023065"/>
    </source>
</evidence>
<evidence type="ECO:0000256" key="11">
    <source>
        <dbReference type="ARBA" id="ARBA00023157"/>
    </source>
</evidence>
<keyword evidence="3" id="KW-0813">Transport</keyword>
<feature type="domain" description="Neurotransmitter-gated ion-channel ligand-binding" evidence="21">
    <location>
        <begin position="22"/>
        <end position="117"/>
    </location>
</feature>
<dbReference type="PANTHER" id="PTHR18945">
    <property type="entry name" value="NEUROTRANSMITTER GATED ION CHANNEL"/>
    <property type="match status" value="1"/>
</dbReference>
<evidence type="ECO:0000256" key="20">
    <source>
        <dbReference type="SAM" id="SignalP"/>
    </source>
</evidence>
<evidence type="ECO:0000256" key="12">
    <source>
        <dbReference type="ARBA" id="ARBA00023170"/>
    </source>
</evidence>
<evidence type="ECO:0000256" key="8">
    <source>
        <dbReference type="ARBA" id="ARBA00023018"/>
    </source>
</evidence>
<evidence type="ECO:0000256" key="15">
    <source>
        <dbReference type="ARBA" id="ARBA00023286"/>
    </source>
</evidence>
<evidence type="ECO:0000256" key="7">
    <source>
        <dbReference type="ARBA" id="ARBA00022989"/>
    </source>
</evidence>
<dbReference type="InterPro" id="IPR006201">
    <property type="entry name" value="Neur_channel"/>
</dbReference>
<evidence type="ECO:0000313" key="23">
    <source>
        <dbReference type="EMBL" id="KAH8040016.1"/>
    </source>
</evidence>
<keyword evidence="5 19" id="KW-0812">Transmembrane</keyword>
<reference evidence="23" key="2">
    <citation type="submission" date="2021-09" db="EMBL/GenBank/DDBJ databases">
        <authorList>
            <person name="Jia N."/>
            <person name="Wang J."/>
            <person name="Shi W."/>
            <person name="Du L."/>
            <person name="Sun Y."/>
            <person name="Zhan W."/>
            <person name="Jiang J."/>
            <person name="Wang Q."/>
            <person name="Zhang B."/>
            <person name="Ji P."/>
            <person name="Sakyi L.B."/>
            <person name="Cui X."/>
            <person name="Yuan T."/>
            <person name="Jiang B."/>
            <person name="Yang W."/>
            <person name="Lam T.T.-Y."/>
            <person name="Chang Q."/>
            <person name="Ding S."/>
            <person name="Wang X."/>
            <person name="Zhu J."/>
            <person name="Ruan X."/>
            <person name="Zhao L."/>
            <person name="Wei J."/>
            <person name="Que T."/>
            <person name="Du C."/>
            <person name="Cheng J."/>
            <person name="Dai P."/>
            <person name="Han X."/>
            <person name="Huang E."/>
            <person name="Gao Y."/>
            <person name="Liu J."/>
            <person name="Shao H."/>
            <person name="Ye R."/>
            <person name="Li L."/>
            <person name="Wei W."/>
            <person name="Wang X."/>
            <person name="Wang C."/>
            <person name="Huo Q."/>
            <person name="Li W."/>
            <person name="Guo W."/>
            <person name="Chen H."/>
            <person name="Chen S."/>
            <person name="Zhou L."/>
            <person name="Zhou L."/>
            <person name="Ni X."/>
            <person name="Tian J."/>
            <person name="Zhou Y."/>
            <person name="Sheng Y."/>
            <person name="Liu T."/>
            <person name="Pan Y."/>
            <person name="Xia L."/>
            <person name="Li J."/>
            <person name="Zhao F."/>
            <person name="Cao W."/>
        </authorList>
    </citation>
    <scope>NUCLEOTIDE SEQUENCE</scope>
    <source>
        <strain evidence="23">Rmic-2018</strain>
        <tissue evidence="23">Larvae</tissue>
    </source>
</reference>
<dbReference type="Gene3D" id="1.20.58.390">
    <property type="entry name" value="Neurotransmitter-gated ion-channel transmembrane domain"/>
    <property type="match status" value="1"/>
</dbReference>
<evidence type="ECO:0000256" key="2">
    <source>
        <dbReference type="ARBA" id="ARBA00009237"/>
    </source>
</evidence>
<dbReference type="InterPro" id="IPR002394">
    <property type="entry name" value="Nicotinic_acetylcholine_rcpt"/>
</dbReference>
<dbReference type="SUPFAM" id="SSF63712">
    <property type="entry name" value="Nicotinic receptor ligand binding domain-like"/>
    <property type="match status" value="1"/>
</dbReference>
<dbReference type="Gene3D" id="2.70.170.10">
    <property type="entry name" value="Neurotransmitter-gated ion-channel ligand-binding domain"/>
    <property type="match status" value="1"/>
</dbReference>
<dbReference type="Pfam" id="PF02931">
    <property type="entry name" value="Neur_chan_LBD"/>
    <property type="match status" value="1"/>
</dbReference>
<dbReference type="SUPFAM" id="SSF90112">
    <property type="entry name" value="Neurotransmitter-gated ion-channel transmembrane pore"/>
    <property type="match status" value="1"/>
</dbReference>
<feature type="chain" id="PRO_5039941688" description="Acetylcholine receptor" evidence="20">
    <location>
        <begin position="18"/>
        <end position="252"/>
    </location>
</feature>
<gene>
    <name evidence="23" type="ORF">HPB51_009272</name>
</gene>
<feature type="region of interest" description="Disordered" evidence="18">
    <location>
        <begin position="145"/>
        <end position="165"/>
    </location>
</feature>
<dbReference type="GO" id="GO:0045211">
    <property type="term" value="C:postsynaptic membrane"/>
    <property type="evidence" value="ECO:0007669"/>
    <property type="project" value="UniProtKB-SubCell"/>
</dbReference>
<organism evidence="23 24">
    <name type="scientific">Rhipicephalus microplus</name>
    <name type="common">Cattle tick</name>
    <name type="synonym">Boophilus microplus</name>
    <dbReference type="NCBI Taxonomy" id="6941"/>
    <lineage>
        <taxon>Eukaryota</taxon>
        <taxon>Metazoa</taxon>
        <taxon>Ecdysozoa</taxon>
        <taxon>Arthropoda</taxon>
        <taxon>Chelicerata</taxon>
        <taxon>Arachnida</taxon>
        <taxon>Acari</taxon>
        <taxon>Parasitiformes</taxon>
        <taxon>Ixodida</taxon>
        <taxon>Ixodoidea</taxon>
        <taxon>Ixodidae</taxon>
        <taxon>Rhipicephalinae</taxon>
        <taxon>Rhipicephalus</taxon>
        <taxon>Boophilus</taxon>
    </lineage>
</organism>
<keyword evidence="15" id="KW-1071">Ligand-gated ion channel</keyword>
<reference evidence="23" key="1">
    <citation type="journal article" date="2020" name="Cell">
        <title>Large-Scale Comparative Analyses of Tick Genomes Elucidate Their Genetic Diversity and Vector Capacities.</title>
        <authorList>
            <consortium name="Tick Genome and Microbiome Consortium (TIGMIC)"/>
            <person name="Jia N."/>
            <person name="Wang J."/>
            <person name="Shi W."/>
            <person name="Du L."/>
            <person name="Sun Y."/>
            <person name="Zhan W."/>
            <person name="Jiang J.F."/>
            <person name="Wang Q."/>
            <person name="Zhang B."/>
            <person name="Ji P."/>
            <person name="Bell-Sakyi L."/>
            <person name="Cui X.M."/>
            <person name="Yuan T.T."/>
            <person name="Jiang B.G."/>
            <person name="Yang W.F."/>
            <person name="Lam T.T."/>
            <person name="Chang Q.C."/>
            <person name="Ding S.J."/>
            <person name="Wang X.J."/>
            <person name="Zhu J.G."/>
            <person name="Ruan X.D."/>
            <person name="Zhao L."/>
            <person name="Wei J.T."/>
            <person name="Ye R.Z."/>
            <person name="Que T.C."/>
            <person name="Du C.H."/>
            <person name="Zhou Y.H."/>
            <person name="Cheng J.X."/>
            <person name="Dai P.F."/>
            <person name="Guo W.B."/>
            <person name="Han X.H."/>
            <person name="Huang E.J."/>
            <person name="Li L.F."/>
            <person name="Wei W."/>
            <person name="Gao Y.C."/>
            <person name="Liu J.Z."/>
            <person name="Shao H.Z."/>
            <person name="Wang X."/>
            <person name="Wang C.C."/>
            <person name="Yang T.C."/>
            <person name="Huo Q.B."/>
            <person name="Li W."/>
            <person name="Chen H.Y."/>
            <person name="Chen S.E."/>
            <person name="Zhou L.G."/>
            <person name="Ni X.B."/>
            <person name="Tian J.H."/>
            <person name="Sheng Y."/>
            <person name="Liu T."/>
            <person name="Pan Y.S."/>
            <person name="Xia L.Y."/>
            <person name="Li J."/>
            <person name="Zhao F."/>
            <person name="Cao W.C."/>
        </authorList>
    </citation>
    <scope>NUCLEOTIDE SEQUENCE</scope>
    <source>
        <strain evidence="23">Rmic-2018</strain>
    </source>
</reference>
<keyword evidence="13" id="KW-0325">Glycoprotein</keyword>
<dbReference type="AlphaFoldDB" id="A0A9J6F1C0"/>
<evidence type="ECO:0000259" key="22">
    <source>
        <dbReference type="Pfam" id="PF02932"/>
    </source>
</evidence>
<keyword evidence="9" id="KW-0406">Ion transport</keyword>
<evidence type="ECO:0000256" key="3">
    <source>
        <dbReference type="ARBA" id="ARBA00022448"/>
    </source>
</evidence>
<evidence type="ECO:0000256" key="17">
    <source>
        <dbReference type="ARBA" id="ARBA00034104"/>
    </source>
</evidence>
<dbReference type="EMBL" id="JABSTU010000001">
    <property type="protein sequence ID" value="KAH8040016.1"/>
    <property type="molecule type" value="Genomic_DNA"/>
</dbReference>
<keyword evidence="4" id="KW-1003">Cell membrane</keyword>
<sequence length="252" mass="28492">MPMMLLRLVLLVAAACASREAKRLHDDLLSDYNRLIRPVGNHSHKVTIVVGLKLSQLIDINLKHQVMTTNIWLEQEWEDDKLRWNPEDYGGVDMIHVPAESLWLPDIVLFNKPDAADRQQPPVDPLQLLLLRRPTEPMMPAPVVPPSAAAADHQQSESPEAGSCTPEVRRAIDSVLFIADHIRKEDDDESDCEDWKYVAMVLDRLFLWIFTLASLVGTCGIILQAPSLYDTRLPIDVQMSHIGREYATLHAP</sequence>
<name>A0A9J6F1C0_RHIMP</name>
<evidence type="ECO:0000259" key="21">
    <source>
        <dbReference type="Pfam" id="PF02931"/>
    </source>
</evidence>
<keyword evidence="7 19" id="KW-1133">Transmembrane helix</keyword>
<feature type="domain" description="Neurotransmitter-gated ion-channel transmembrane" evidence="22">
    <location>
        <begin position="154"/>
        <end position="221"/>
    </location>
</feature>
<comment type="similarity">
    <text evidence="2">Belongs to the ligand-gated ion channel (TC 1.A.9) family. Acetylcholine receptor (TC 1.A.9.1) subfamily.</text>
</comment>
<keyword evidence="16" id="KW-0407">Ion channel</keyword>
<dbReference type="InterPro" id="IPR006029">
    <property type="entry name" value="Neurotrans-gated_channel_TM"/>
</dbReference>
<evidence type="ECO:0000256" key="1">
    <source>
        <dbReference type="ARBA" id="ARBA00003328"/>
    </source>
</evidence>
<keyword evidence="6 20" id="KW-0732">Signal</keyword>
<dbReference type="Pfam" id="PF02932">
    <property type="entry name" value="Neur_chan_memb"/>
    <property type="match status" value="1"/>
</dbReference>
<evidence type="ECO:0000256" key="18">
    <source>
        <dbReference type="SAM" id="MobiDB-lite"/>
    </source>
</evidence>
<protein>
    <recommendedName>
        <fullName evidence="25">Acetylcholine receptor</fullName>
    </recommendedName>
</protein>
<accession>A0A9J6F1C0</accession>
<dbReference type="InterPro" id="IPR006202">
    <property type="entry name" value="Neur_chan_lig-bd"/>
</dbReference>
<evidence type="ECO:0000256" key="5">
    <source>
        <dbReference type="ARBA" id="ARBA00022692"/>
    </source>
</evidence>
<proteinExistence type="inferred from homology"/>
<feature type="transmembrane region" description="Helical" evidence="19">
    <location>
        <begin position="205"/>
        <end position="223"/>
    </location>
</feature>
<evidence type="ECO:0000256" key="6">
    <source>
        <dbReference type="ARBA" id="ARBA00022729"/>
    </source>
</evidence>
<dbReference type="FunFam" id="1.20.58.390:FF:000022">
    <property type="entry name" value="Nicotinic acetylcholine receptor subunit alpha4"/>
    <property type="match status" value="1"/>
</dbReference>
<dbReference type="PRINTS" id="PR00254">
    <property type="entry name" value="NICOTINICR"/>
</dbReference>
<comment type="function">
    <text evidence="1">After binding acetylcholine, the AChR responds by an extensive change in conformation that affects all subunits and leads to opening of an ion-conducting channel across the plasma membrane.</text>
</comment>
<keyword evidence="14" id="KW-0628">Postsynaptic cell membrane</keyword>